<feature type="domain" description="Cas12f1-like TNB" evidence="8">
    <location>
        <begin position="310"/>
        <end position="375"/>
    </location>
</feature>
<keyword evidence="11" id="KW-1185">Reference proteome</keyword>
<sequence length="408" mass="46895">MKTSYQYKIKPTKQQAEKIDKTLEMLRHQYNYLLAQRFDWYEMNRCPIDRCPLICHIPELKEQPNYYNQKASLVKLKIDRPWYKEIHSQALQEVPKRVELAFDRWVKGDVNGKKSGRPRFKGEGQYKTFTYTQFKQHHFVNNKITLSKIGDVKVIVHRPIPDGFKIKTVSITKKADGYYVTLCLEDATVPTIKPDFNPESITGIDVGLKEFLTTSEGETVAIPQHYRKSQKRLRVIQKRVSRRKKGSKRRQKAVKQLGKQHKKVADKRKDFHFKTANNLLKKYDVIAAEDLDVKGLARTRLAKSVLDAGWSSFLSILTNKAENAGLLVVPVKASGTSQDCSNCGVKVPKKLHERWHNCPHCGYSLDRDHNAAINIKNRAVGHSVLKAKSLLSSSRIVLEAYTYCEAEV</sequence>
<dbReference type="Pfam" id="PF07282">
    <property type="entry name" value="Cas12f1-like_TNB"/>
    <property type="match status" value="1"/>
</dbReference>
<dbReference type="NCBIfam" id="NF040570">
    <property type="entry name" value="guided_TnpB"/>
    <property type="match status" value="1"/>
</dbReference>
<organism evidence="10 11">
    <name type="scientific">Calothrix parietina FACHB-288</name>
    <dbReference type="NCBI Taxonomy" id="2692896"/>
    <lineage>
        <taxon>Bacteria</taxon>
        <taxon>Bacillati</taxon>
        <taxon>Cyanobacteriota</taxon>
        <taxon>Cyanophyceae</taxon>
        <taxon>Nostocales</taxon>
        <taxon>Calotrichaceae</taxon>
        <taxon>Calothrix</taxon>
    </lineage>
</organism>
<dbReference type="InterPro" id="IPR010095">
    <property type="entry name" value="Cas12f1-like_TNB"/>
</dbReference>
<gene>
    <name evidence="10" type="ORF">H6G24_04610</name>
</gene>
<evidence type="ECO:0000259" key="8">
    <source>
        <dbReference type="Pfam" id="PF07282"/>
    </source>
</evidence>
<evidence type="ECO:0000256" key="2">
    <source>
        <dbReference type="ARBA" id="ARBA00022578"/>
    </source>
</evidence>
<dbReference type="RefSeq" id="WP_190542130.1">
    <property type="nucleotide sequence ID" value="NZ_CAWPNO010000084.1"/>
</dbReference>
<keyword evidence="4" id="KW-0862">Zinc</keyword>
<comment type="caution">
    <text evidence="10">The sequence shown here is derived from an EMBL/GenBank/DDBJ whole genome shotgun (WGS) entry which is preliminary data.</text>
</comment>
<feature type="domain" description="Probable transposase IS891/IS1136/IS1341" evidence="7">
    <location>
        <begin position="189"/>
        <end position="298"/>
    </location>
</feature>
<dbReference type="EMBL" id="JACJQH010000005">
    <property type="protein sequence ID" value="MBD2194778.1"/>
    <property type="molecule type" value="Genomic_DNA"/>
</dbReference>
<evidence type="ECO:0000313" key="11">
    <source>
        <dbReference type="Proteomes" id="UP000658514"/>
    </source>
</evidence>
<dbReference type="Pfam" id="PF12323">
    <property type="entry name" value="HTH_OrfB_IS605"/>
    <property type="match status" value="1"/>
</dbReference>
<evidence type="ECO:0000256" key="1">
    <source>
        <dbReference type="ARBA" id="ARBA00008761"/>
    </source>
</evidence>
<evidence type="ECO:0000256" key="6">
    <source>
        <dbReference type="ARBA" id="ARBA00023172"/>
    </source>
</evidence>
<keyword evidence="3" id="KW-0479">Metal-binding</keyword>
<evidence type="ECO:0000259" key="7">
    <source>
        <dbReference type="Pfam" id="PF01385"/>
    </source>
</evidence>
<keyword evidence="5" id="KW-0238">DNA-binding</keyword>
<evidence type="ECO:0000256" key="3">
    <source>
        <dbReference type="ARBA" id="ARBA00022723"/>
    </source>
</evidence>
<proteinExistence type="inferred from homology"/>
<dbReference type="Pfam" id="PF01385">
    <property type="entry name" value="OrfB_IS605"/>
    <property type="match status" value="1"/>
</dbReference>
<name>A0ABR8A4C6_9CYAN</name>
<accession>A0ABR8A4C6</accession>
<protein>
    <submittedName>
        <fullName evidence="10">Transposase</fullName>
    </submittedName>
</protein>
<evidence type="ECO:0000256" key="4">
    <source>
        <dbReference type="ARBA" id="ARBA00022833"/>
    </source>
</evidence>
<evidence type="ECO:0000313" key="10">
    <source>
        <dbReference type="EMBL" id="MBD2194778.1"/>
    </source>
</evidence>
<evidence type="ECO:0000259" key="9">
    <source>
        <dbReference type="Pfam" id="PF12323"/>
    </source>
</evidence>
<dbReference type="InterPro" id="IPR021027">
    <property type="entry name" value="Transposase_put_HTH"/>
</dbReference>
<keyword evidence="6" id="KW-0233">DNA recombination</keyword>
<dbReference type="Proteomes" id="UP000658514">
    <property type="component" value="Unassembled WGS sequence"/>
</dbReference>
<feature type="domain" description="Transposase putative helix-turn-helix" evidence="9">
    <location>
        <begin position="1"/>
        <end position="45"/>
    </location>
</feature>
<keyword evidence="2" id="KW-0815">Transposition</keyword>
<reference evidence="10 11" key="1">
    <citation type="journal article" date="2020" name="ISME J.">
        <title>Comparative genomics reveals insights into cyanobacterial evolution and habitat adaptation.</title>
        <authorList>
            <person name="Chen M.Y."/>
            <person name="Teng W.K."/>
            <person name="Zhao L."/>
            <person name="Hu C.X."/>
            <person name="Zhou Y.K."/>
            <person name="Han B.P."/>
            <person name="Song L.R."/>
            <person name="Shu W.S."/>
        </authorList>
    </citation>
    <scope>NUCLEOTIDE SEQUENCE [LARGE SCALE GENOMIC DNA]</scope>
    <source>
        <strain evidence="10 11">FACHB-288</strain>
    </source>
</reference>
<dbReference type="InterPro" id="IPR001959">
    <property type="entry name" value="Transposase"/>
</dbReference>
<comment type="similarity">
    <text evidence="1">In the C-terminal section; belongs to the transposase 35 family.</text>
</comment>
<evidence type="ECO:0000256" key="5">
    <source>
        <dbReference type="ARBA" id="ARBA00023125"/>
    </source>
</evidence>